<reference evidence="1 2" key="1">
    <citation type="submission" date="2023-08" db="EMBL/GenBank/DDBJ databases">
        <title>A Necator americanus chromosomal reference genome.</title>
        <authorList>
            <person name="Ilik V."/>
            <person name="Petrzelkova K.J."/>
            <person name="Pardy F."/>
            <person name="Fuh T."/>
            <person name="Niatou-Singa F.S."/>
            <person name="Gouil Q."/>
            <person name="Baker L."/>
            <person name="Ritchie M.E."/>
            <person name="Jex A.R."/>
            <person name="Gazzola D."/>
            <person name="Li H."/>
            <person name="Toshio Fujiwara R."/>
            <person name="Zhan B."/>
            <person name="Aroian R.V."/>
            <person name="Pafco B."/>
            <person name="Schwarz E.M."/>
        </authorList>
    </citation>
    <scope>NUCLEOTIDE SEQUENCE [LARGE SCALE GENOMIC DNA]</scope>
    <source>
        <strain evidence="1 2">Aroian</strain>
        <tissue evidence="1">Whole animal</tissue>
    </source>
</reference>
<protein>
    <submittedName>
        <fullName evidence="1">Uncharacterized protein</fullName>
    </submittedName>
</protein>
<evidence type="ECO:0000313" key="1">
    <source>
        <dbReference type="EMBL" id="KAK6764422.1"/>
    </source>
</evidence>
<comment type="caution">
    <text evidence="1">The sequence shown here is derived from an EMBL/GenBank/DDBJ whole genome shotgun (WGS) entry which is preliminary data.</text>
</comment>
<keyword evidence="2" id="KW-1185">Reference proteome</keyword>
<organism evidence="1 2">
    <name type="scientific">Necator americanus</name>
    <name type="common">Human hookworm</name>
    <dbReference type="NCBI Taxonomy" id="51031"/>
    <lineage>
        <taxon>Eukaryota</taxon>
        <taxon>Metazoa</taxon>
        <taxon>Ecdysozoa</taxon>
        <taxon>Nematoda</taxon>
        <taxon>Chromadorea</taxon>
        <taxon>Rhabditida</taxon>
        <taxon>Rhabditina</taxon>
        <taxon>Rhabditomorpha</taxon>
        <taxon>Strongyloidea</taxon>
        <taxon>Ancylostomatidae</taxon>
        <taxon>Bunostominae</taxon>
        <taxon>Necator</taxon>
    </lineage>
</organism>
<dbReference type="Proteomes" id="UP001303046">
    <property type="component" value="Unassembled WGS sequence"/>
</dbReference>
<name>A0ABR1EP45_NECAM</name>
<accession>A0ABR1EP45</accession>
<gene>
    <name evidence="1" type="primary">Necator_chrX.g24827</name>
    <name evidence="1" type="ORF">RB195_024662</name>
</gene>
<dbReference type="EMBL" id="JAVFWL010000006">
    <property type="protein sequence ID" value="KAK6764422.1"/>
    <property type="molecule type" value="Genomic_DNA"/>
</dbReference>
<evidence type="ECO:0000313" key="2">
    <source>
        <dbReference type="Proteomes" id="UP001303046"/>
    </source>
</evidence>
<proteinExistence type="predicted"/>
<sequence>MSELDAFYEELEEVIRNEKSIYKFVVDNFNAKLREATKEEYRNGRFGLGDRNENDNQAHIDTAKHLEAMPYREFGDASLTPNHVDVPSCLRCRPAQLKFVEKNLNHFSSNTYLLRRPVFTGHVGPSISSTRFVPSPLSSKMFSSFVSDVDEVLEPYLAELSAGPSV</sequence>